<protein>
    <submittedName>
        <fullName evidence="2">Expressed protein</fullName>
    </submittedName>
</protein>
<dbReference type="RefSeq" id="XP_003286946.1">
    <property type="nucleotide sequence ID" value="XM_003286898.1"/>
</dbReference>
<dbReference type="Proteomes" id="UP000001064">
    <property type="component" value="Unassembled WGS sequence"/>
</dbReference>
<reference evidence="3" key="1">
    <citation type="journal article" date="2011" name="Genome Biol.">
        <title>Comparative genomics of the social amoebae Dictyostelium discoideum and Dictyostelium purpureum.</title>
        <authorList>
            <consortium name="US DOE Joint Genome Institute (JGI-PGF)"/>
            <person name="Sucgang R."/>
            <person name="Kuo A."/>
            <person name="Tian X."/>
            <person name="Salerno W."/>
            <person name="Parikh A."/>
            <person name="Feasley C.L."/>
            <person name="Dalin E."/>
            <person name="Tu H."/>
            <person name="Huang E."/>
            <person name="Barry K."/>
            <person name="Lindquist E."/>
            <person name="Shapiro H."/>
            <person name="Bruce D."/>
            <person name="Schmutz J."/>
            <person name="Salamov A."/>
            <person name="Fey P."/>
            <person name="Gaudet P."/>
            <person name="Anjard C."/>
            <person name="Babu M.M."/>
            <person name="Basu S."/>
            <person name="Bushmanova Y."/>
            <person name="van der Wel H."/>
            <person name="Katoh-Kurasawa M."/>
            <person name="Dinh C."/>
            <person name="Coutinho P.M."/>
            <person name="Saito T."/>
            <person name="Elias M."/>
            <person name="Schaap P."/>
            <person name="Kay R.R."/>
            <person name="Henrissat B."/>
            <person name="Eichinger L."/>
            <person name="Rivero F."/>
            <person name="Putnam N.H."/>
            <person name="West C.M."/>
            <person name="Loomis W.F."/>
            <person name="Chisholm R.L."/>
            <person name="Shaulsky G."/>
            <person name="Strassmann J.E."/>
            <person name="Queller D.C."/>
            <person name="Kuspa A."/>
            <person name="Grigoriev I.V."/>
        </authorList>
    </citation>
    <scope>NUCLEOTIDE SEQUENCE [LARGE SCALE GENOMIC DNA]</scope>
    <source>
        <strain evidence="3">QSDP1</strain>
    </source>
</reference>
<dbReference type="SUPFAM" id="SSF63411">
    <property type="entry name" value="LuxS/MPP-like metallohydrolase"/>
    <property type="match status" value="1"/>
</dbReference>
<name>F0ZHQ3_DICPU</name>
<feature type="non-terminal residue" evidence="2">
    <location>
        <position position="1"/>
    </location>
</feature>
<organism evidence="2 3">
    <name type="scientific">Dictyostelium purpureum</name>
    <name type="common">Slime mold</name>
    <dbReference type="NCBI Taxonomy" id="5786"/>
    <lineage>
        <taxon>Eukaryota</taxon>
        <taxon>Amoebozoa</taxon>
        <taxon>Evosea</taxon>
        <taxon>Eumycetozoa</taxon>
        <taxon>Dictyostelia</taxon>
        <taxon>Dictyosteliales</taxon>
        <taxon>Dictyosteliaceae</taxon>
        <taxon>Dictyostelium</taxon>
    </lineage>
</organism>
<dbReference type="EMBL" id="GL871024">
    <property type="protein sequence ID" value="EGC36501.1"/>
    <property type="molecule type" value="Genomic_DNA"/>
</dbReference>
<dbReference type="InterPro" id="IPR011249">
    <property type="entry name" value="Metalloenz_LuxS/M16"/>
</dbReference>
<dbReference type="VEuPathDB" id="AmoebaDB:DICPUDRAFT_94290"/>
<feature type="compositionally biased region" description="Low complexity" evidence="1">
    <location>
        <begin position="125"/>
        <end position="140"/>
    </location>
</feature>
<evidence type="ECO:0000313" key="2">
    <source>
        <dbReference type="EMBL" id="EGC36501.1"/>
    </source>
</evidence>
<evidence type="ECO:0000313" key="3">
    <source>
        <dbReference type="Proteomes" id="UP000001064"/>
    </source>
</evidence>
<dbReference type="GO" id="GO:0046872">
    <property type="term" value="F:metal ion binding"/>
    <property type="evidence" value="ECO:0007669"/>
    <property type="project" value="UniProtKB-KW"/>
</dbReference>
<dbReference type="InParanoid" id="F0ZHQ3"/>
<feature type="region of interest" description="Disordered" evidence="1">
    <location>
        <begin position="125"/>
        <end position="144"/>
    </location>
</feature>
<accession>F0ZHQ3</accession>
<keyword evidence="3" id="KW-1185">Reference proteome</keyword>
<dbReference type="GeneID" id="10500438"/>
<dbReference type="AlphaFoldDB" id="F0ZHQ3"/>
<evidence type="ECO:0000256" key="1">
    <source>
        <dbReference type="SAM" id="MobiDB-lite"/>
    </source>
</evidence>
<sequence>ISKKIISITHILALLLNNRLYHELRTIQQFAHHIECAPIKLNNRLYISLFIQSNVKTPDFIIEYVKNYLSSQFTYYFLNGFNNDYFKSTHKILNFLNGNQEQQQQQKQQQQQQNQTAFNPNYQVQSGVPQQQSHQKQPPHYNNNTYYQQHEQYNGRINQNQNQIALNYWDNFNVFGCYQYNEKISKTIKKLNFNQIKKVYLKYIYPPSKDTCLFVYQQYPKSILLDSFYNPNTSINNNNNEKIKLITNDYNSFKLSFIQSANS</sequence>
<dbReference type="KEGG" id="dpp:DICPUDRAFT_94290"/>
<dbReference type="Gene3D" id="3.30.830.10">
    <property type="entry name" value="Metalloenzyme, LuxS/M16 peptidase-like"/>
    <property type="match status" value="1"/>
</dbReference>
<proteinExistence type="predicted"/>
<gene>
    <name evidence="2" type="ORF">DICPUDRAFT_94290</name>
</gene>